<evidence type="ECO:0000313" key="4">
    <source>
        <dbReference type="EMBL" id="PSJ49841.1"/>
    </source>
</evidence>
<reference evidence="4 5" key="1">
    <citation type="submission" date="2018-03" db="EMBL/GenBank/DDBJ databases">
        <title>The draft genome of Mesorhizobium soli JCM 19897.</title>
        <authorList>
            <person name="Li L."/>
            <person name="Liu L."/>
            <person name="Liang L."/>
            <person name="Wang T."/>
            <person name="Zhang X."/>
        </authorList>
    </citation>
    <scope>NUCLEOTIDE SEQUENCE [LARGE SCALE GENOMIC DNA]</scope>
    <source>
        <strain evidence="4 5">JCM 19897</strain>
    </source>
</reference>
<dbReference type="InterPro" id="IPR003346">
    <property type="entry name" value="Transposase_20"/>
</dbReference>
<organism evidence="4 5">
    <name type="scientific">Pseudaminobacter soli</name>
    <name type="common">ex Li et al. 2025</name>
    <dbReference type="NCBI Taxonomy" id="1295366"/>
    <lineage>
        <taxon>Bacteria</taxon>
        <taxon>Pseudomonadati</taxon>
        <taxon>Pseudomonadota</taxon>
        <taxon>Alphaproteobacteria</taxon>
        <taxon>Hyphomicrobiales</taxon>
        <taxon>Phyllobacteriaceae</taxon>
        <taxon>Pseudaminobacter</taxon>
    </lineage>
</organism>
<dbReference type="InterPro" id="IPR047650">
    <property type="entry name" value="Transpos_IS110"/>
</dbReference>
<dbReference type="PANTHER" id="PTHR33055">
    <property type="entry name" value="TRANSPOSASE FOR INSERTION SEQUENCE ELEMENT IS1111A"/>
    <property type="match status" value="1"/>
</dbReference>
<protein>
    <submittedName>
        <fullName evidence="4">IS110 family transposase</fullName>
    </submittedName>
</protein>
<comment type="caution">
    <text evidence="4">The sequence shown here is derived from an EMBL/GenBank/DDBJ whole genome shotgun (WGS) entry which is preliminary data.</text>
</comment>
<dbReference type="AlphaFoldDB" id="A0A2P7RHX5"/>
<evidence type="ECO:0000256" key="1">
    <source>
        <dbReference type="SAM" id="Coils"/>
    </source>
</evidence>
<dbReference type="EMBL" id="PXYL01000056">
    <property type="protein sequence ID" value="PSJ49841.1"/>
    <property type="molecule type" value="Genomic_DNA"/>
</dbReference>
<dbReference type="NCBIfam" id="NF033542">
    <property type="entry name" value="transpos_IS110"/>
    <property type="match status" value="1"/>
</dbReference>
<evidence type="ECO:0000259" key="3">
    <source>
        <dbReference type="Pfam" id="PF02371"/>
    </source>
</evidence>
<feature type="domain" description="Transposase IS116/IS110/IS902 C-terminal" evidence="3">
    <location>
        <begin position="218"/>
        <end position="300"/>
    </location>
</feature>
<dbReference type="GO" id="GO:0003677">
    <property type="term" value="F:DNA binding"/>
    <property type="evidence" value="ECO:0007669"/>
    <property type="project" value="InterPro"/>
</dbReference>
<dbReference type="InterPro" id="IPR002525">
    <property type="entry name" value="Transp_IS110-like_N"/>
</dbReference>
<dbReference type="GO" id="GO:0006313">
    <property type="term" value="P:DNA transposition"/>
    <property type="evidence" value="ECO:0007669"/>
    <property type="project" value="InterPro"/>
</dbReference>
<accession>A0A2P7RHX5</accession>
<evidence type="ECO:0000259" key="2">
    <source>
        <dbReference type="Pfam" id="PF01548"/>
    </source>
</evidence>
<dbReference type="PANTHER" id="PTHR33055:SF3">
    <property type="entry name" value="PUTATIVE TRANSPOSASE FOR IS117-RELATED"/>
    <property type="match status" value="1"/>
</dbReference>
<gene>
    <name evidence="4" type="ORF">C7I85_30175</name>
</gene>
<sequence length="350" mass="39102">MAHRNLPRPAAVYGIDIGKNIFHVVGLSCDGTPVQKVRFRRDTLLQFFARADPSIVGMEACAGSQWLARKIQALGHKVRLIPAQFVKPYVKSNKNDIIDAEAIAEATTRPTMRFVAVKETDQVDLQALHRIRDQMIGSRTRLINQMRAFCLEYGVPLRQGAGLFKLDLPHALNDEENDLSPAMRRLLGDLFADLSRLEERIRQVTMEIEAIADREEVARRLMTIPGIGALGATAVLAAVGNGLQFRKARDLAAWLGLVPRQYSTGGKQTLLGISKRGNRYVRKLLVHGARSCFRHLDRTRDRLGSWLDGLEARMHPNKAVVALAAKMARIVWVVLNKSGALYERRDPAFA</sequence>
<keyword evidence="5" id="KW-1185">Reference proteome</keyword>
<evidence type="ECO:0000313" key="5">
    <source>
        <dbReference type="Proteomes" id="UP000240653"/>
    </source>
</evidence>
<name>A0A2P7RHX5_9HYPH</name>
<feature type="coiled-coil region" evidence="1">
    <location>
        <begin position="187"/>
        <end position="214"/>
    </location>
</feature>
<dbReference type="OrthoDB" id="5289737at2"/>
<proteinExistence type="predicted"/>
<dbReference type="Pfam" id="PF02371">
    <property type="entry name" value="Transposase_20"/>
    <property type="match status" value="1"/>
</dbReference>
<dbReference type="RefSeq" id="WP_106727667.1">
    <property type="nucleotide sequence ID" value="NZ_PXYL01000056.1"/>
</dbReference>
<keyword evidence="1" id="KW-0175">Coiled coil</keyword>
<dbReference type="GO" id="GO:0004803">
    <property type="term" value="F:transposase activity"/>
    <property type="evidence" value="ECO:0007669"/>
    <property type="project" value="InterPro"/>
</dbReference>
<dbReference type="Proteomes" id="UP000240653">
    <property type="component" value="Unassembled WGS sequence"/>
</dbReference>
<feature type="domain" description="Transposase IS110-like N-terminal" evidence="2">
    <location>
        <begin position="14"/>
        <end position="149"/>
    </location>
</feature>
<dbReference type="Pfam" id="PF01548">
    <property type="entry name" value="DEDD_Tnp_IS110"/>
    <property type="match status" value="1"/>
</dbReference>